<proteinExistence type="predicted"/>
<dbReference type="PANTHER" id="PTHR10773:SF19">
    <property type="match status" value="1"/>
</dbReference>
<accession>A0AAV3ZJU3</accession>
<evidence type="ECO:0000313" key="3">
    <source>
        <dbReference type="Proteomes" id="UP000735302"/>
    </source>
</evidence>
<sequence>MNSSTCDGADFDQNTSVRGRRRQRNPENWAFNIAKRKRNKGEENVDKKGKQVKSREIQYGCGERCKIMITQSNRENICHNFWQLGCLLRQRDFLANNVFVKEKKRKKAKG</sequence>
<protein>
    <submittedName>
        <fullName evidence="2">Uncharacterized protein</fullName>
    </submittedName>
</protein>
<evidence type="ECO:0000256" key="1">
    <source>
        <dbReference type="SAM" id="MobiDB-lite"/>
    </source>
</evidence>
<feature type="compositionally biased region" description="Basic and acidic residues" evidence="1">
    <location>
        <begin position="40"/>
        <end position="49"/>
    </location>
</feature>
<comment type="caution">
    <text evidence="2">The sequence shown here is derived from an EMBL/GenBank/DDBJ whole genome shotgun (WGS) entry which is preliminary data.</text>
</comment>
<reference evidence="2 3" key="1">
    <citation type="journal article" date="2021" name="Elife">
        <title>Chloroplast acquisition without the gene transfer in kleptoplastic sea slugs, Plakobranchus ocellatus.</title>
        <authorList>
            <person name="Maeda T."/>
            <person name="Takahashi S."/>
            <person name="Yoshida T."/>
            <person name="Shimamura S."/>
            <person name="Takaki Y."/>
            <person name="Nagai Y."/>
            <person name="Toyoda A."/>
            <person name="Suzuki Y."/>
            <person name="Arimoto A."/>
            <person name="Ishii H."/>
            <person name="Satoh N."/>
            <person name="Nishiyama T."/>
            <person name="Hasebe M."/>
            <person name="Maruyama T."/>
            <person name="Minagawa J."/>
            <person name="Obokata J."/>
            <person name="Shigenobu S."/>
        </authorList>
    </citation>
    <scope>NUCLEOTIDE SEQUENCE [LARGE SCALE GENOMIC DNA]</scope>
</reference>
<keyword evidence="3" id="KW-1185">Reference proteome</keyword>
<dbReference type="PANTHER" id="PTHR10773">
    <property type="entry name" value="DNA-DIRECTED RNA POLYMERASES I, II, AND III SUBUNIT RPABC2"/>
    <property type="match status" value="1"/>
</dbReference>
<organism evidence="2 3">
    <name type="scientific">Plakobranchus ocellatus</name>
    <dbReference type="NCBI Taxonomy" id="259542"/>
    <lineage>
        <taxon>Eukaryota</taxon>
        <taxon>Metazoa</taxon>
        <taxon>Spiralia</taxon>
        <taxon>Lophotrochozoa</taxon>
        <taxon>Mollusca</taxon>
        <taxon>Gastropoda</taxon>
        <taxon>Heterobranchia</taxon>
        <taxon>Euthyneura</taxon>
        <taxon>Panpulmonata</taxon>
        <taxon>Sacoglossa</taxon>
        <taxon>Placobranchoidea</taxon>
        <taxon>Plakobranchidae</taxon>
        <taxon>Plakobranchus</taxon>
    </lineage>
</organism>
<dbReference type="Proteomes" id="UP000735302">
    <property type="component" value="Unassembled WGS sequence"/>
</dbReference>
<feature type="region of interest" description="Disordered" evidence="1">
    <location>
        <begin position="1"/>
        <end position="49"/>
    </location>
</feature>
<gene>
    <name evidence="2" type="ORF">PoB_002125300</name>
</gene>
<feature type="compositionally biased region" description="Polar residues" evidence="1">
    <location>
        <begin position="1"/>
        <end position="17"/>
    </location>
</feature>
<dbReference type="EMBL" id="BLXT01002468">
    <property type="protein sequence ID" value="GFN94747.1"/>
    <property type="molecule type" value="Genomic_DNA"/>
</dbReference>
<dbReference type="AlphaFoldDB" id="A0AAV3ZJU3"/>
<name>A0AAV3ZJU3_9GAST</name>
<evidence type="ECO:0000313" key="2">
    <source>
        <dbReference type="EMBL" id="GFN94747.1"/>
    </source>
</evidence>